<evidence type="ECO:0000259" key="9">
    <source>
        <dbReference type="Pfam" id="PF22641"/>
    </source>
</evidence>
<dbReference type="PANTHER" id="PTHR40705">
    <property type="entry name" value="TRNA(ILE2) 2-AGMATINYLCYTIDINE SYNTHETASE TIAS"/>
    <property type="match status" value="1"/>
</dbReference>
<feature type="domain" description="OB" evidence="7">
    <location>
        <begin position="270"/>
        <end position="344"/>
    </location>
</feature>
<evidence type="ECO:0000313" key="12">
    <source>
        <dbReference type="Proteomes" id="UP000028781"/>
    </source>
</evidence>
<dbReference type="SUPFAM" id="SSF50249">
    <property type="entry name" value="Nucleic acid-binding proteins"/>
    <property type="match status" value="1"/>
</dbReference>
<evidence type="ECO:0000256" key="5">
    <source>
        <dbReference type="ARBA" id="ARBA00022840"/>
    </source>
</evidence>
<dbReference type="GO" id="GO:0005737">
    <property type="term" value="C:cytoplasm"/>
    <property type="evidence" value="ECO:0007669"/>
    <property type="project" value="UniProtKB-SubCell"/>
</dbReference>
<keyword evidence="1 6" id="KW-0963">Cytoplasm</keyword>
<keyword evidence="3 6" id="KW-0819">tRNA processing</keyword>
<dbReference type="CDD" id="cd04482">
    <property type="entry name" value="RPA2_OBF_like"/>
    <property type="match status" value="1"/>
</dbReference>
<dbReference type="PANTHER" id="PTHR40705:SF1">
    <property type="entry name" value="TRNA(ILE2) 2-AGMATINYLCYTIDINE SYNTHETASE TIAS"/>
    <property type="match status" value="1"/>
</dbReference>
<dbReference type="AlphaFoldDB" id="A0A076LH73"/>
<comment type="subcellular location">
    <subcellularLocation>
        <location evidence="6">Cytoplasm</location>
    </subcellularLocation>
</comment>
<dbReference type="InterPro" id="IPR024913">
    <property type="entry name" value="tRNA_Ile2__agm2C_synt"/>
</dbReference>
<comment type="catalytic activity">
    <reaction evidence="6">
        <text>cytidine(34) in tRNA(Ile2) + agmatine + ATP + H2O = 2-agmatinylcytidine(34) in tRNA(Ile2) + AMP + 2 phosphate + 2 H(+)</text>
        <dbReference type="Rhea" id="RHEA:43608"/>
        <dbReference type="Rhea" id="RHEA-COMP:10625"/>
        <dbReference type="Rhea" id="RHEA-COMP:10626"/>
        <dbReference type="ChEBI" id="CHEBI:15377"/>
        <dbReference type="ChEBI" id="CHEBI:15378"/>
        <dbReference type="ChEBI" id="CHEBI:30616"/>
        <dbReference type="ChEBI" id="CHEBI:43474"/>
        <dbReference type="ChEBI" id="CHEBI:58145"/>
        <dbReference type="ChEBI" id="CHEBI:82748"/>
        <dbReference type="ChEBI" id="CHEBI:83545"/>
        <dbReference type="ChEBI" id="CHEBI:456215"/>
        <dbReference type="EC" id="6.3.4.22"/>
    </reaction>
</comment>
<dbReference type="GO" id="GO:0016879">
    <property type="term" value="F:ligase activity, forming carbon-nitrogen bonds"/>
    <property type="evidence" value="ECO:0007669"/>
    <property type="project" value="UniProtKB-UniRule"/>
</dbReference>
<dbReference type="RefSeq" id="WP_048201104.1">
    <property type="nucleotide sequence ID" value="NZ_CP009149.1"/>
</dbReference>
<evidence type="ECO:0000256" key="6">
    <source>
        <dbReference type="HAMAP-Rule" id="MF_01892"/>
    </source>
</evidence>
<dbReference type="InterPro" id="IPR053870">
    <property type="entry name" value="TiaS-like_TCKD"/>
</dbReference>
<dbReference type="InterPro" id="IPR055394">
    <property type="entry name" value="Zn_ribbon_TiaS"/>
</dbReference>
<dbReference type="Proteomes" id="UP000028781">
    <property type="component" value="Chromosome"/>
</dbReference>
<proteinExistence type="inferred from homology"/>
<dbReference type="Pfam" id="PF23783">
    <property type="entry name" value="Zn_ribbon_TiaS"/>
    <property type="match status" value="1"/>
</dbReference>
<name>A0A076LH73_9EURY</name>
<dbReference type="EMBL" id="CP009149">
    <property type="protein sequence ID" value="AIJ04884.1"/>
    <property type="molecule type" value="Genomic_DNA"/>
</dbReference>
<dbReference type="InterPro" id="IPR004365">
    <property type="entry name" value="NA-bd_OB_tRNA"/>
</dbReference>
<dbReference type="Pfam" id="PF22641">
    <property type="entry name" value="TiaS_TCKD"/>
    <property type="match status" value="1"/>
</dbReference>
<feature type="domain" description="TiaS-like TCKD" evidence="9">
    <location>
        <begin position="2"/>
        <end position="141"/>
    </location>
</feature>
<keyword evidence="12" id="KW-1185">Reference proteome</keyword>
<dbReference type="KEGG" id="mjh:JH146_0033"/>
<keyword evidence="5 6" id="KW-0067">ATP-binding</keyword>
<comment type="similarity">
    <text evidence="6">Belongs to the TiaS family.</text>
</comment>
<keyword evidence="4 6" id="KW-0547">Nucleotide-binding</keyword>
<organism evidence="11 12">
    <name type="scientific">Methanocaldococcus bathoardescens</name>
    <dbReference type="NCBI Taxonomy" id="1301915"/>
    <lineage>
        <taxon>Archaea</taxon>
        <taxon>Methanobacteriati</taxon>
        <taxon>Methanobacteriota</taxon>
        <taxon>Methanomada group</taxon>
        <taxon>Methanococci</taxon>
        <taxon>Methanococcales</taxon>
        <taxon>Methanocaldococcaceae</taxon>
        <taxon>Methanocaldococcus</taxon>
    </lineage>
</organism>
<gene>
    <name evidence="6" type="primary">tiaS</name>
    <name evidence="11" type="ORF">JH146_0033</name>
</gene>
<feature type="domain" description="TiaS FLD" evidence="8">
    <location>
        <begin position="144"/>
        <end position="255"/>
    </location>
</feature>
<dbReference type="GO" id="GO:0003676">
    <property type="term" value="F:nucleic acid binding"/>
    <property type="evidence" value="ECO:0007669"/>
    <property type="project" value="InterPro"/>
</dbReference>
<dbReference type="HAMAP" id="MF_01892">
    <property type="entry name" value="tRNA_Ile2_agm2C_synt"/>
    <property type="match status" value="1"/>
</dbReference>
<dbReference type="STRING" id="1301915.JH146_0033"/>
<dbReference type="Pfam" id="PF01336">
    <property type="entry name" value="tRNA_anti-codon"/>
    <property type="match status" value="1"/>
</dbReference>
<dbReference type="Pfam" id="PF08489">
    <property type="entry name" value="TiaS_FLD"/>
    <property type="match status" value="1"/>
</dbReference>
<feature type="domain" description="TiaS C-terminal zinc ribbon" evidence="10">
    <location>
        <begin position="354"/>
        <end position="395"/>
    </location>
</feature>
<accession>A0A076LH73</accession>
<dbReference type="InterPro" id="IPR013696">
    <property type="entry name" value="TiaS_FLD"/>
</dbReference>
<evidence type="ECO:0000256" key="3">
    <source>
        <dbReference type="ARBA" id="ARBA00022694"/>
    </source>
</evidence>
<evidence type="ECO:0000259" key="10">
    <source>
        <dbReference type="Pfam" id="PF23783"/>
    </source>
</evidence>
<dbReference type="Gene3D" id="3.90.600.20">
    <property type="match status" value="1"/>
</dbReference>
<dbReference type="HOGENOM" id="CLU_675459_0_0_2"/>
<dbReference type="Gene3D" id="3.30.70.2200">
    <property type="match status" value="1"/>
</dbReference>
<dbReference type="InterPro" id="IPR012340">
    <property type="entry name" value="NA-bd_OB-fold"/>
</dbReference>
<reference evidence="11 12" key="1">
    <citation type="journal article" date="2015" name="Int. J. Syst. Evol. Microbiol.">
        <title>M ethanocaldococcus bathoardescens sp. nov., a hyperthermophilic methanogen isolated from a volcanically active deep-sea hydrothermal vent.</title>
        <authorList>
            <person name="Stewart L.C."/>
            <person name="Jung J.H."/>
            <person name="Kim Y.T."/>
            <person name="Kwon S.W."/>
            <person name="Park C.S."/>
            <person name="Holden J.F."/>
        </authorList>
    </citation>
    <scope>NUCLEOTIDE SEQUENCE [LARGE SCALE GENOMIC DNA]</scope>
    <source>
        <strain evidence="11 12">JH146</strain>
    </source>
</reference>
<evidence type="ECO:0000259" key="8">
    <source>
        <dbReference type="Pfam" id="PF08489"/>
    </source>
</evidence>
<evidence type="ECO:0000256" key="1">
    <source>
        <dbReference type="ARBA" id="ARBA00022490"/>
    </source>
</evidence>
<sequence length="421" mass="48385">MFIGIDDTDSPNKYCTTYIATLLIEELKGNGYSVDMPKLIRMNPMVKYKTRGNGGVAIHVLDELYSKDKEEIKNITISLVEKYTDFECENTNPGIVFLDETKYKENREKLNYYYKKVLYDIVDVDYAEKFILKVGGEFIKYKLGRGIIGALGAVSSTPPYTYELLAYRKKEMWGKKREIDENSVIKMDKETFPYTFDNYDYENNKILITPNTPCPVLFGIRGIDVEVLLKAMNMIEGEKPERFMIFKTNHGTDVHLRKMNIKDIYPNTGVIVYGKVVEEPRDIEGGHVIFKLSDGTGEIDCVAYEPTKGFRDIIRKLIVGDYIAVYGTVREKPLGINVEKIKILKLEKKFVKDKRCPYCGGTLKAKGKKAGYKCKKCKKSIAYDEIKKIEVERDLKIGFYEVPGSARRHLSKPIQLVDLIW</sequence>
<comment type="function">
    <text evidence="6">ATP-dependent agmatine transferase that catalyzes the formation of 2-agmatinylcytidine (agm2C) at the wobble position (C34) of tRNA(Ile2), converting the codon specificity from AUG to AUA.</text>
</comment>
<dbReference type="GeneID" id="24890624"/>
<keyword evidence="2 6" id="KW-0436">Ligase</keyword>
<dbReference type="OrthoDB" id="39189at2157"/>
<protein>
    <recommendedName>
        <fullName evidence="6">tRNA(Ile2) 2-agmatinylcytidine synthetase TiaS</fullName>
        <shortName evidence="6">tRNA(Ile2)-agm2C synthetase</shortName>
        <ecNumber evidence="6">6.3.4.22</ecNumber>
    </recommendedName>
    <alternativeName>
        <fullName evidence="6">tRNA(Ile2) agmatidine synthetase</fullName>
    </alternativeName>
</protein>
<dbReference type="GO" id="GO:0002101">
    <property type="term" value="P:tRNA wobble cytosine modification"/>
    <property type="evidence" value="ECO:0007669"/>
    <property type="project" value="UniProtKB-UniRule"/>
</dbReference>
<evidence type="ECO:0000313" key="11">
    <source>
        <dbReference type="EMBL" id="AIJ04884.1"/>
    </source>
</evidence>
<dbReference type="Gene3D" id="2.40.50.1010">
    <property type="match status" value="1"/>
</dbReference>
<evidence type="ECO:0000259" key="7">
    <source>
        <dbReference type="Pfam" id="PF01336"/>
    </source>
</evidence>
<evidence type="ECO:0000256" key="4">
    <source>
        <dbReference type="ARBA" id="ARBA00022741"/>
    </source>
</evidence>
<evidence type="ECO:0000256" key="2">
    <source>
        <dbReference type="ARBA" id="ARBA00022598"/>
    </source>
</evidence>
<dbReference type="EC" id="6.3.4.22" evidence="6"/>
<dbReference type="GO" id="GO:0005524">
    <property type="term" value="F:ATP binding"/>
    <property type="evidence" value="ECO:0007669"/>
    <property type="project" value="UniProtKB-KW"/>
</dbReference>